<evidence type="ECO:0000313" key="1">
    <source>
        <dbReference type="EMBL" id="SEA42458.1"/>
    </source>
</evidence>
<evidence type="ECO:0000313" key="2">
    <source>
        <dbReference type="Proteomes" id="UP000199002"/>
    </source>
</evidence>
<dbReference type="AlphaFoldDB" id="A0A1H4B351"/>
<dbReference type="SUPFAM" id="SSF54909">
    <property type="entry name" value="Dimeric alpha+beta barrel"/>
    <property type="match status" value="1"/>
</dbReference>
<proteinExistence type="predicted"/>
<sequence>MFISRTWHGIVPIQFGDQFGQYLEETGVHESRSISGNVGAYVHRANQGQYTHFFLCTYWQSWSAIRAFAGEAPHIAVTYPEDEKFGLISDPVVIHQEVAVVVNPFIHPATFAESKPSSAAPAP</sequence>
<dbReference type="Proteomes" id="UP000199002">
    <property type="component" value="Unassembled WGS sequence"/>
</dbReference>
<keyword evidence="2" id="KW-1185">Reference proteome</keyword>
<organism evidence="1 2">
    <name type="scientific">Acidovorax soli</name>
    <dbReference type="NCBI Taxonomy" id="592050"/>
    <lineage>
        <taxon>Bacteria</taxon>
        <taxon>Pseudomonadati</taxon>
        <taxon>Pseudomonadota</taxon>
        <taxon>Betaproteobacteria</taxon>
        <taxon>Burkholderiales</taxon>
        <taxon>Comamonadaceae</taxon>
        <taxon>Acidovorax</taxon>
    </lineage>
</organism>
<gene>
    <name evidence="1" type="ORF">SAMN05421875_11284</name>
</gene>
<dbReference type="EMBL" id="FNQJ01000012">
    <property type="protein sequence ID" value="SEA42458.1"/>
    <property type="molecule type" value="Genomic_DNA"/>
</dbReference>
<reference evidence="2" key="1">
    <citation type="submission" date="2016-10" db="EMBL/GenBank/DDBJ databases">
        <authorList>
            <person name="Varghese N."/>
            <person name="Submissions S."/>
        </authorList>
    </citation>
    <scope>NUCLEOTIDE SEQUENCE [LARGE SCALE GENOMIC DNA]</scope>
    <source>
        <strain evidence="2">DSM 25157</strain>
    </source>
</reference>
<accession>A0A1H4B351</accession>
<evidence type="ECO:0008006" key="3">
    <source>
        <dbReference type="Google" id="ProtNLM"/>
    </source>
</evidence>
<name>A0A1H4B351_9BURK</name>
<dbReference type="InterPro" id="IPR011008">
    <property type="entry name" value="Dimeric_a/b-barrel"/>
</dbReference>
<protein>
    <recommendedName>
        <fullName evidence="3">Antibiotic biosynthesis monooxygenase</fullName>
    </recommendedName>
</protein>